<evidence type="ECO:0000313" key="2">
    <source>
        <dbReference type="Proteomes" id="UP001330749"/>
    </source>
</evidence>
<dbReference type="Proteomes" id="UP001330749">
    <property type="component" value="Unassembled WGS sequence"/>
</dbReference>
<reference evidence="1 2" key="1">
    <citation type="submission" date="2023-03" db="EMBL/GenBank/DDBJ databases">
        <title>Bacillus Genome Sequencing.</title>
        <authorList>
            <person name="Dunlap C."/>
        </authorList>
    </citation>
    <scope>NUCLEOTIDE SEQUENCE [LARGE SCALE GENOMIC DNA]</scope>
    <source>
        <strain evidence="1 2">B-14544</strain>
    </source>
</reference>
<protein>
    <recommendedName>
        <fullName evidence="3">Transposase</fullName>
    </recommendedName>
</protein>
<proteinExistence type="predicted"/>
<dbReference type="RefSeq" id="WP_327967248.1">
    <property type="nucleotide sequence ID" value="NZ_JARMQG010000084.1"/>
</dbReference>
<name>A0ABU6NAQ1_9BACI</name>
<sequence length="50" mass="6007">MFIRGAVQFHTKKEKLSIWKQLKQEFNGRVKIIISEGFLYYSAKVDRNFL</sequence>
<evidence type="ECO:0008006" key="3">
    <source>
        <dbReference type="Google" id="ProtNLM"/>
    </source>
</evidence>
<accession>A0ABU6NAQ1</accession>
<gene>
    <name evidence="1" type="ORF">P4447_07705</name>
</gene>
<keyword evidence="2" id="KW-1185">Reference proteome</keyword>
<organism evidence="1 2">
    <name type="scientific">Bacillus xiapuensis</name>
    <dbReference type="NCBI Taxonomy" id="2014075"/>
    <lineage>
        <taxon>Bacteria</taxon>
        <taxon>Bacillati</taxon>
        <taxon>Bacillota</taxon>
        <taxon>Bacilli</taxon>
        <taxon>Bacillales</taxon>
        <taxon>Bacillaceae</taxon>
        <taxon>Bacillus</taxon>
    </lineage>
</organism>
<comment type="caution">
    <text evidence="1">The sequence shown here is derived from an EMBL/GenBank/DDBJ whole genome shotgun (WGS) entry which is preliminary data.</text>
</comment>
<dbReference type="EMBL" id="JARMQG010000084">
    <property type="protein sequence ID" value="MED3562338.1"/>
    <property type="molecule type" value="Genomic_DNA"/>
</dbReference>
<evidence type="ECO:0000313" key="1">
    <source>
        <dbReference type="EMBL" id="MED3562338.1"/>
    </source>
</evidence>